<dbReference type="AlphaFoldDB" id="A0A844GMF2"/>
<dbReference type="EMBL" id="WMIA01000001">
    <property type="protein sequence ID" value="MTF37667.1"/>
    <property type="molecule type" value="Genomic_DNA"/>
</dbReference>
<reference evidence="3 4" key="1">
    <citation type="submission" date="2019-11" db="EMBL/GenBank/DDBJ databases">
        <title>Isolation of a new High Light Tolerant Cyanobacteria.</title>
        <authorList>
            <person name="Dobson Z."/>
            <person name="Vaughn N."/>
            <person name="Vaughn M."/>
            <person name="Fromme P."/>
            <person name="Mazor Y."/>
        </authorList>
    </citation>
    <scope>NUCLEOTIDE SEQUENCE [LARGE SCALE GENOMIC DNA]</scope>
    <source>
        <strain evidence="3 4">0216</strain>
    </source>
</reference>
<sequence length="544" mass="62518">MSIIKTTQSFFTRNGIKLVSDIYRPNTSEKLPVLLMRQPYGRAIASTVVYAHPRWYANHGYIVVIQDVRGRGDSEGEFRLFESEIEDGYDTLDWIANLEGSNGNVGMYGFSYQGMTQLYAAISQHPALKTICPAMIGYDLYTDWAYENGAFCYQLNLAWAIQLAAETARLKRDLPAYKTLYLASRNLPIYDIPITVDEALRKYCPSNFYYQWLSNTENNEYWQKLSPKTYFQDIDLPMLHIGGWFDAYLRGTLNLYQEMKTKSKFQQCLIVGVWGHIPWGNTLGSRSFSSFANSNIDQIQIAWFDKYLKGIENNYLPKENINLFQMGSNKWITKNNLTNKKNKYLYLKSTGLANIKDNDGVLLVNNQENNEFQENIIVQDFWRNVPSLGGHSFVPSGVFKRTELDNRSDIITYTSNFLTEELEIIGDIELEIFAQSDQDSFDLSAILSQVFPDGKVYNFTQGHIRILQNNCEQPIKFKLQPTCIKLEKNTALRLSISTTNFPAYLVNTGDKKNYHHSFLNLETTPLTVNIFSGKDKPSKIIFNT</sequence>
<dbReference type="GO" id="GO:0008239">
    <property type="term" value="F:dipeptidyl-peptidase activity"/>
    <property type="evidence" value="ECO:0007669"/>
    <property type="project" value="InterPro"/>
</dbReference>
<dbReference type="Gene3D" id="1.10.3020.10">
    <property type="entry name" value="alpha-amino acid ester hydrolase ( Helical cap domain)"/>
    <property type="match status" value="1"/>
</dbReference>
<dbReference type="RefSeq" id="WP_155082516.1">
    <property type="nucleotide sequence ID" value="NZ_WMIA01000001.1"/>
</dbReference>
<dbReference type="InterPro" id="IPR029058">
    <property type="entry name" value="AB_hydrolase_fold"/>
</dbReference>
<dbReference type="InterPro" id="IPR000383">
    <property type="entry name" value="Xaa-Pro-like_dom"/>
</dbReference>
<evidence type="ECO:0000256" key="1">
    <source>
        <dbReference type="ARBA" id="ARBA00022801"/>
    </source>
</evidence>
<keyword evidence="1 3" id="KW-0378">Hydrolase</keyword>
<dbReference type="SUPFAM" id="SSF49785">
    <property type="entry name" value="Galactose-binding domain-like"/>
    <property type="match status" value="1"/>
</dbReference>
<gene>
    <name evidence="3" type="ORF">GGC33_01800</name>
</gene>
<accession>A0A844GMF2</accession>
<dbReference type="SUPFAM" id="SSF53474">
    <property type="entry name" value="alpha/beta-Hydrolases"/>
    <property type="match status" value="1"/>
</dbReference>
<dbReference type="Proteomes" id="UP000437131">
    <property type="component" value="Unassembled WGS sequence"/>
</dbReference>
<dbReference type="PANTHER" id="PTHR43056:SF10">
    <property type="entry name" value="COCE_NOND FAMILY, PUTATIVE (AFU_ORTHOLOGUE AFUA_7G00600)-RELATED"/>
    <property type="match status" value="1"/>
</dbReference>
<dbReference type="InterPro" id="IPR013736">
    <property type="entry name" value="Xaa-Pro_dipept_C"/>
</dbReference>
<protein>
    <submittedName>
        <fullName evidence="3">CocE/NonD family hydrolase</fullName>
    </submittedName>
</protein>
<dbReference type="InterPro" id="IPR005674">
    <property type="entry name" value="CocE/Ser_esterase"/>
</dbReference>
<evidence type="ECO:0000259" key="2">
    <source>
        <dbReference type="SMART" id="SM00939"/>
    </source>
</evidence>
<dbReference type="Gene3D" id="3.40.50.1820">
    <property type="entry name" value="alpha/beta hydrolase"/>
    <property type="match status" value="1"/>
</dbReference>
<dbReference type="InterPro" id="IPR050585">
    <property type="entry name" value="Xaa-Pro_dipeptidyl-ppase/CocE"/>
</dbReference>
<dbReference type="SMART" id="SM00939">
    <property type="entry name" value="PepX_C"/>
    <property type="match status" value="1"/>
</dbReference>
<evidence type="ECO:0000313" key="3">
    <source>
        <dbReference type="EMBL" id="MTF37667.1"/>
    </source>
</evidence>
<dbReference type="NCBIfam" id="TIGR00976">
    <property type="entry name" value="CocE_NonD"/>
    <property type="match status" value="1"/>
</dbReference>
<comment type="caution">
    <text evidence="3">The sequence shown here is derived from an EMBL/GenBank/DDBJ whole genome shotgun (WGS) entry which is preliminary data.</text>
</comment>
<feature type="domain" description="Xaa-Pro dipeptidyl-peptidase C-terminal" evidence="2">
    <location>
        <begin position="301"/>
        <end position="541"/>
    </location>
</feature>
<organism evidence="3 4">
    <name type="scientific">Cyanobacterium aponinum 0216</name>
    <dbReference type="NCBI Taxonomy" id="2676140"/>
    <lineage>
        <taxon>Bacteria</taxon>
        <taxon>Bacillati</taxon>
        <taxon>Cyanobacteriota</taxon>
        <taxon>Cyanophyceae</taxon>
        <taxon>Oscillatoriophycideae</taxon>
        <taxon>Chroococcales</taxon>
        <taxon>Geminocystaceae</taxon>
        <taxon>Cyanobacterium</taxon>
    </lineage>
</organism>
<name>A0A844GMF2_9CHRO</name>
<proteinExistence type="predicted"/>
<dbReference type="PANTHER" id="PTHR43056">
    <property type="entry name" value="PEPTIDASE S9 PROLYL OLIGOPEPTIDASE"/>
    <property type="match status" value="1"/>
</dbReference>
<dbReference type="Gene3D" id="2.60.120.260">
    <property type="entry name" value="Galactose-binding domain-like"/>
    <property type="match status" value="1"/>
</dbReference>
<evidence type="ECO:0000313" key="4">
    <source>
        <dbReference type="Proteomes" id="UP000437131"/>
    </source>
</evidence>
<dbReference type="Pfam" id="PF08530">
    <property type="entry name" value="PepX_C"/>
    <property type="match status" value="1"/>
</dbReference>
<dbReference type="Pfam" id="PF02129">
    <property type="entry name" value="Peptidase_S15"/>
    <property type="match status" value="1"/>
</dbReference>
<dbReference type="InterPro" id="IPR008979">
    <property type="entry name" value="Galactose-bd-like_sf"/>
</dbReference>